<keyword evidence="1" id="KW-0812">Transmembrane</keyword>
<name>V9SGM6_9VIRU</name>
<evidence type="ECO:0000256" key="1">
    <source>
        <dbReference type="SAM" id="Phobius"/>
    </source>
</evidence>
<feature type="transmembrane region" description="Helical" evidence="1">
    <location>
        <begin position="35"/>
        <end position="52"/>
    </location>
</feature>
<evidence type="ECO:0000313" key="3">
    <source>
        <dbReference type="Proteomes" id="UP000232615"/>
    </source>
</evidence>
<organism evidence="2 3">
    <name type="scientific">Tunisvirus fontaine2</name>
    <dbReference type="NCBI Taxonomy" id="1421067"/>
    <lineage>
        <taxon>Viruses</taxon>
        <taxon>Varidnaviria</taxon>
        <taxon>Bamfordvirae</taxon>
        <taxon>Nucleocytoviricota</taxon>
        <taxon>Megaviricetes</taxon>
        <taxon>Pimascovirales</taxon>
        <taxon>Pimascovirales incertae sedis</taxon>
        <taxon>Marseilleviridae</taxon>
        <taxon>Losannavirus</taxon>
        <taxon>Losannavirus tunisense</taxon>
    </lineage>
</organism>
<accession>V9SGM6</accession>
<keyword evidence="1" id="KW-0472">Membrane</keyword>
<dbReference type="EMBL" id="KF483846">
    <property type="protein sequence ID" value="AHC55044.1"/>
    <property type="molecule type" value="Genomic_DNA"/>
</dbReference>
<proteinExistence type="predicted"/>
<evidence type="ECO:0000313" key="2">
    <source>
        <dbReference type="EMBL" id="AHC55044.1"/>
    </source>
</evidence>
<keyword evidence="1" id="KW-1133">Transmembrane helix</keyword>
<gene>
    <name evidence="2" type="ORF">TNS_ORF326</name>
</gene>
<sequence>MHGGFLMFIQLNVKKTRLNDCRVLIRETLRIRKTFHLKSFVLFSVFFWILFIKKLCEYVMSSRCANKLESKRIFGKTPEEISASAGQYFRGEENVFEFARVLSCLSGKISDEDFSDFSDLLREKRKDYCSYFVVQTLGLTDLSDKREVKKAFAEWYASRKQEQRTLVKVKQCLVDLGVFKTPYKAEQFLRQTSSDTCTRYLLETGIIEPDIQPDQEYVLPRLFIWYSKFGQDKVAVSRVMTCLVVLGIFDSREQAERQLANFEQVISTVKTCVNFLGTLGLWQNRGQLVLEGDELLRTRQRVALFLQKTKDEILSQQVRECATLAGVLGEDEEIQVSETEVYAMSPQVVKSLELPSAKKQCKEFFMDIGVFPKDAEFIHPSEIHLYGSSLQYAYREANILQKMRILECAQALGIFSLEKIKRKEKELLRCLKNLREQGISSVPQKSLISPGELREIEMKVRRGVYDGEVAKCVERVLGKSERPEVKIGTLTKKEKKFDEDLKKLDTDISRSDAMAYFLMVLKILDLAPKGMLVPEVLEFADDLAARVDIWFEETENPVLKHEVLVAAGSLGVLNHPRYERLAEQLREDSIMFLEKRGITKENLARVFSSSGSKSFGILRVAGMAGLLTSKEVDEYLRALEPQRRMCIAGLKKAAFLPYVENDEVDTFMPLAAHRFMIWAEKEYEASTLDETEFLNMASCITLVNSGERGSLVFQIPEWKIIRDIQKDTVEKVPSGILLLEKEGVIEKGTDTTDIGKVAESINERFALVFDQKTPEKKLLLLSAVASTGIAEAESLQELREEVVSVQKEEEPKAFLVTASPPKQLPKGVTCTIGADGRYYWFLNGKRTRGRKEWNKEACEKRAFLKTSKKPKKLPKDVMCIEGKDGKFYWLKKGRLVFSGRDRPCN</sequence>
<dbReference type="Proteomes" id="UP000232615">
    <property type="component" value="Segment"/>
</dbReference>
<reference evidence="2 3" key="1">
    <citation type="journal article" date="2014" name="Arch. Virol.">
        <title>Complete genome sequence of Tunisvirus, a new member of the proposed family Marseilleviridae.</title>
        <authorList>
            <person name="Aherfi S."/>
            <person name="Boughalmi M."/>
            <person name="Pagnier I."/>
            <person name="Fournous G."/>
            <person name="La Scola B."/>
            <person name="Raoult D."/>
            <person name="Colson P."/>
        </authorList>
    </citation>
    <scope>NUCLEOTIDE SEQUENCE [LARGE SCALE GENOMIC DNA]</scope>
    <source>
        <strain evidence="2 3">U484</strain>
    </source>
</reference>
<protein>
    <submittedName>
        <fullName evidence="2">Uncharacterized protein</fullName>
    </submittedName>
</protein>
<keyword evidence="3" id="KW-1185">Reference proteome</keyword>